<evidence type="ECO:0000256" key="1">
    <source>
        <dbReference type="ARBA" id="ARBA00023002"/>
    </source>
</evidence>
<dbReference type="InterPro" id="IPR022694">
    <property type="entry name" value="3-OHacyl-CoA_DH"/>
</dbReference>
<feature type="binding site" evidence="3">
    <location>
        <position position="119"/>
    </location>
    <ligand>
        <name>NAD(+)</name>
        <dbReference type="ChEBI" id="CHEBI:57540"/>
    </ligand>
</feature>
<dbReference type="GO" id="GO:0016616">
    <property type="term" value="F:oxidoreductase activity, acting on the CH-OH group of donors, NAD or NADP as acceptor"/>
    <property type="evidence" value="ECO:0007669"/>
    <property type="project" value="InterPro"/>
</dbReference>
<dbReference type="SUPFAM" id="SSF48179">
    <property type="entry name" value="6-phosphogluconate dehydrogenase C-terminal domain-like"/>
    <property type="match status" value="1"/>
</dbReference>
<dbReference type="NCBIfam" id="NF004474">
    <property type="entry name" value="PRK05808.1"/>
    <property type="match status" value="1"/>
</dbReference>
<dbReference type="PANTHER" id="PTHR48075">
    <property type="entry name" value="3-HYDROXYACYL-COA DEHYDROGENASE FAMILY PROTEIN"/>
    <property type="match status" value="1"/>
</dbReference>
<feature type="binding site" evidence="3">
    <location>
        <position position="274"/>
    </location>
    <ligand>
        <name>NAD(+)</name>
        <dbReference type="ChEBI" id="CHEBI:57540"/>
    </ligand>
</feature>
<dbReference type="PANTHER" id="PTHR48075:SF5">
    <property type="entry name" value="3-HYDROXYBUTYRYL-COA DEHYDROGENASE"/>
    <property type="match status" value="1"/>
</dbReference>
<dbReference type="AlphaFoldDB" id="A0A6M8EVM7"/>
<dbReference type="Gene3D" id="1.10.1040.10">
    <property type="entry name" value="N-(1-d-carboxylethyl)-l-norvaline Dehydrogenase, domain 2"/>
    <property type="match status" value="1"/>
</dbReference>
<dbReference type="KEGG" id="paco:AACT_0100"/>
<reference evidence="6 7" key="1">
    <citation type="submission" date="2019-08" db="EMBL/GenBank/DDBJ databases">
        <title>Complete genome sequence of Arcobacter acticola.</title>
        <authorList>
            <person name="Miller W."/>
        </authorList>
    </citation>
    <scope>NUCLEOTIDE SEQUENCE [LARGE SCALE GENOMIC DNA]</scope>
    <source>
        <strain evidence="6 7">KCTC 52212</strain>
    </source>
</reference>
<dbReference type="Pfam" id="PF00725">
    <property type="entry name" value="3HCDH"/>
    <property type="match status" value="1"/>
</dbReference>
<organism evidence="6 7">
    <name type="scientific">Arcobacter acticola</name>
    <dbReference type="NCBI Taxonomy" id="1849015"/>
    <lineage>
        <taxon>Bacteria</taxon>
        <taxon>Pseudomonadati</taxon>
        <taxon>Campylobacterota</taxon>
        <taxon>Epsilonproteobacteria</taxon>
        <taxon>Campylobacterales</taxon>
        <taxon>Arcobacteraceae</taxon>
        <taxon>Arcobacter</taxon>
    </lineage>
</organism>
<dbReference type="InterPro" id="IPR008927">
    <property type="entry name" value="6-PGluconate_DH-like_C_sf"/>
</dbReference>
<gene>
    <name evidence="6" type="ORF">AACT_0100</name>
</gene>
<dbReference type="RefSeq" id="WP_172123943.1">
    <property type="nucleotide sequence ID" value="NZ_CP042652.1"/>
</dbReference>
<sequence>MEIKEVGIIGSGQMGNGIAHVCALSGYKVVLIDIAEEALTNAIGTIKKNLKRQVEKEKISQSDMDRALSNIVTNTESKALKNADLIIEAATENFDLKVKIFKGVLEYIKESCLLSTNTSSMSITKLAANTDRPERFIGLHFMNPVPVMKLVEIIPGIATSDEMLETTKSFAESLGKTIAVAKDYPAFIANRILVPMINEAIYSLYEGAGDIKSIDTAMKLGMGHPMGPLELADFVGLDTCLAIMNVLYEGFGDTKYSPCPLLVKYVEAGWYGVKSGKGFYDYSGATPIPTK</sequence>
<feature type="binding site" evidence="3">
    <location>
        <position position="97"/>
    </location>
    <ligand>
        <name>NAD(+)</name>
        <dbReference type="ChEBI" id="CHEBI:57540"/>
    </ligand>
</feature>
<proteinExistence type="predicted"/>
<feature type="binding site" evidence="3">
    <location>
        <begin position="10"/>
        <end position="15"/>
    </location>
    <ligand>
        <name>NAD(+)</name>
        <dbReference type="ChEBI" id="CHEBI:57540"/>
    </ligand>
</feature>
<evidence type="ECO:0000256" key="2">
    <source>
        <dbReference type="PIRSR" id="PIRSR000105-1"/>
    </source>
</evidence>
<dbReference type="NCBIfam" id="NF005715">
    <property type="entry name" value="PRK07530.1"/>
    <property type="match status" value="1"/>
</dbReference>
<evidence type="ECO:0000256" key="3">
    <source>
        <dbReference type="PIRSR" id="PIRSR000105-2"/>
    </source>
</evidence>
<dbReference type="InterPro" id="IPR013328">
    <property type="entry name" value="6PGD_dom2"/>
</dbReference>
<dbReference type="InterPro" id="IPR006108">
    <property type="entry name" value="3HC_DH_C"/>
</dbReference>
<feature type="domain" description="3-hydroxyacyl-CoA dehydrogenase C-terminal" evidence="4">
    <location>
        <begin position="187"/>
        <end position="282"/>
    </location>
</feature>
<evidence type="ECO:0000259" key="5">
    <source>
        <dbReference type="Pfam" id="PF02737"/>
    </source>
</evidence>
<feature type="binding site" evidence="3">
    <location>
        <position position="33"/>
    </location>
    <ligand>
        <name>NAD(+)</name>
        <dbReference type="ChEBI" id="CHEBI:57540"/>
    </ligand>
</feature>
<dbReference type="GO" id="GO:0006631">
    <property type="term" value="P:fatty acid metabolic process"/>
    <property type="evidence" value="ECO:0007669"/>
    <property type="project" value="InterPro"/>
</dbReference>
<dbReference type="Proteomes" id="UP000503483">
    <property type="component" value="Chromosome"/>
</dbReference>
<feature type="domain" description="3-hydroxyacyl-CoA dehydrogenase NAD binding" evidence="5">
    <location>
        <begin position="6"/>
        <end position="183"/>
    </location>
</feature>
<accession>A0A6M8EVM7</accession>
<dbReference type="EMBL" id="CP042652">
    <property type="protein sequence ID" value="QKE27334.1"/>
    <property type="molecule type" value="Genomic_DNA"/>
</dbReference>
<dbReference type="InterPro" id="IPR036291">
    <property type="entry name" value="NAD(P)-bd_dom_sf"/>
</dbReference>
<feature type="site" description="Important for catalytic activity" evidence="2">
    <location>
        <position position="140"/>
    </location>
</feature>
<dbReference type="Gene3D" id="3.40.50.720">
    <property type="entry name" value="NAD(P)-binding Rossmann-like Domain"/>
    <property type="match status" value="1"/>
</dbReference>
<dbReference type="FunFam" id="3.40.50.720:FF:000009">
    <property type="entry name" value="Fatty oxidation complex, alpha subunit"/>
    <property type="match status" value="1"/>
</dbReference>
<dbReference type="GO" id="GO:0070403">
    <property type="term" value="F:NAD+ binding"/>
    <property type="evidence" value="ECO:0007669"/>
    <property type="project" value="InterPro"/>
</dbReference>
<dbReference type="PIRSF" id="PIRSF000105">
    <property type="entry name" value="HCDH"/>
    <property type="match status" value="1"/>
</dbReference>
<dbReference type="SUPFAM" id="SSF51735">
    <property type="entry name" value="NAD(P)-binding Rossmann-fold domains"/>
    <property type="match status" value="1"/>
</dbReference>
<evidence type="ECO:0000313" key="6">
    <source>
        <dbReference type="EMBL" id="QKE27334.1"/>
    </source>
</evidence>
<feature type="binding site" evidence="3">
    <location>
        <position position="143"/>
    </location>
    <ligand>
        <name>NAD(+)</name>
        <dbReference type="ChEBI" id="CHEBI:57540"/>
    </ligand>
</feature>
<keyword evidence="7" id="KW-1185">Reference proteome</keyword>
<name>A0A6M8EVM7_9BACT</name>
<protein>
    <submittedName>
        <fullName evidence="6">3-hydroxybutyryl-CoA dehydrogenase</fullName>
    </submittedName>
</protein>
<evidence type="ECO:0000313" key="7">
    <source>
        <dbReference type="Proteomes" id="UP000503483"/>
    </source>
</evidence>
<evidence type="ECO:0000259" key="4">
    <source>
        <dbReference type="Pfam" id="PF00725"/>
    </source>
</evidence>
<keyword evidence="3" id="KW-0520">NAD</keyword>
<keyword evidence="1" id="KW-0560">Oxidoreductase</keyword>
<feature type="binding site" evidence="3">
    <location>
        <position position="92"/>
    </location>
    <ligand>
        <name>NAD(+)</name>
        <dbReference type="ChEBI" id="CHEBI:57540"/>
    </ligand>
</feature>
<dbReference type="Pfam" id="PF02737">
    <property type="entry name" value="3HCDH_N"/>
    <property type="match status" value="1"/>
</dbReference>
<dbReference type="InterPro" id="IPR006176">
    <property type="entry name" value="3-OHacyl-CoA_DH_NAD-bd"/>
</dbReference>